<name>A0A7J7IN20_9RHOD</name>
<organism evidence="1 2">
    <name type="scientific">Cyanidiococcus yangmingshanensis</name>
    <dbReference type="NCBI Taxonomy" id="2690220"/>
    <lineage>
        <taxon>Eukaryota</taxon>
        <taxon>Rhodophyta</taxon>
        <taxon>Bangiophyceae</taxon>
        <taxon>Cyanidiales</taxon>
        <taxon>Cyanidiaceae</taxon>
        <taxon>Cyanidiococcus</taxon>
    </lineage>
</organism>
<evidence type="ECO:0000313" key="1">
    <source>
        <dbReference type="EMBL" id="KAF6003964.1"/>
    </source>
</evidence>
<proteinExistence type="predicted"/>
<gene>
    <name evidence="1" type="ORF">F1559_004441</name>
</gene>
<evidence type="ECO:0000313" key="2">
    <source>
        <dbReference type="Proteomes" id="UP000530660"/>
    </source>
</evidence>
<accession>A0A7J7IN20</accession>
<reference evidence="1 2" key="1">
    <citation type="journal article" date="2020" name="J. Phycol.">
        <title>Comparative genome analysis reveals Cyanidiococcus gen. nov., a new extremophilic red algal genus sister to Cyanidioschyzon (Cyanidioschyzonaceae, Rhodophyta).</title>
        <authorList>
            <person name="Liu S.-L."/>
            <person name="Chiang Y.-R."/>
            <person name="Yoon H.S."/>
            <person name="Fu H.-Y."/>
        </authorList>
    </citation>
    <scope>NUCLEOTIDE SEQUENCE [LARGE SCALE GENOMIC DNA]</scope>
    <source>
        <strain evidence="1 2">THAL066</strain>
    </source>
</reference>
<dbReference type="Proteomes" id="UP000530660">
    <property type="component" value="Unassembled WGS sequence"/>
</dbReference>
<dbReference type="EMBL" id="VWRR01000005">
    <property type="protein sequence ID" value="KAF6003964.1"/>
    <property type="molecule type" value="Genomic_DNA"/>
</dbReference>
<keyword evidence="2" id="KW-1185">Reference proteome</keyword>
<dbReference type="AlphaFoldDB" id="A0A7J7IN20"/>
<sequence>MRDPLAVREAFWHRLQRGLVSASQLETETELWAEDLWWLLLDGKQEIGGGVGKPQEQSSAVIALMAARLVVSRERARVIVERLGVPADTDSSFELRPSSSSVLFSDMVWYGG</sequence>
<protein>
    <submittedName>
        <fullName evidence="1">Uncharacterized protein</fullName>
    </submittedName>
</protein>
<comment type="caution">
    <text evidence="1">The sequence shown here is derived from an EMBL/GenBank/DDBJ whole genome shotgun (WGS) entry which is preliminary data.</text>
</comment>